<feature type="compositionally biased region" description="Basic and acidic residues" evidence="1">
    <location>
        <begin position="787"/>
        <end position="799"/>
    </location>
</feature>
<feature type="region of interest" description="Disordered" evidence="1">
    <location>
        <begin position="128"/>
        <end position="251"/>
    </location>
</feature>
<organism evidence="2 3">
    <name type="scientific">Branchiostoma lanceolatum</name>
    <name type="common">Common lancelet</name>
    <name type="synonym">Amphioxus lanceolatum</name>
    <dbReference type="NCBI Taxonomy" id="7740"/>
    <lineage>
        <taxon>Eukaryota</taxon>
        <taxon>Metazoa</taxon>
        <taxon>Chordata</taxon>
        <taxon>Cephalochordata</taxon>
        <taxon>Leptocardii</taxon>
        <taxon>Amphioxiformes</taxon>
        <taxon>Branchiostomatidae</taxon>
        <taxon>Branchiostoma</taxon>
    </lineage>
</organism>
<feature type="region of interest" description="Disordered" evidence="1">
    <location>
        <begin position="1325"/>
        <end position="1411"/>
    </location>
</feature>
<feature type="region of interest" description="Disordered" evidence="1">
    <location>
        <begin position="1073"/>
        <end position="1126"/>
    </location>
</feature>
<evidence type="ECO:0000313" key="3">
    <source>
        <dbReference type="Proteomes" id="UP000838412"/>
    </source>
</evidence>
<feature type="region of interest" description="Disordered" evidence="1">
    <location>
        <begin position="925"/>
        <end position="980"/>
    </location>
</feature>
<feature type="region of interest" description="Disordered" evidence="1">
    <location>
        <begin position="265"/>
        <end position="356"/>
    </location>
</feature>
<evidence type="ECO:0000313" key="2">
    <source>
        <dbReference type="EMBL" id="CAH1240317.1"/>
    </source>
</evidence>
<feature type="compositionally biased region" description="Basic and acidic residues" evidence="1">
    <location>
        <begin position="198"/>
        <end position="212"/>
    </location>
</feature>
<feature type="compositionally biased region" description="Basic residues" evidence="1">
    <location>
        <begin position="1391"/>
        <end position="1402"/>
    </location>
</feature>
<feature type="compositionally biased region" description="Basic and acidic residues" evidence="1">
    <location>
        <begin position="1286"/>
        <end position="1296"/>
    </location>
</feature>
<dbReference type="OrthoDB" id="10058861at2759"/>
<proteinExistence type="predicted"/>
<protein>
    <submittedName>
        <fullName evidence="2">Hypp5979 protein</fullName>
    </submittedName>
</protein>
<feature type="compositionally biased region" description="Basic and acidic residues" evidence="1">
    <location>
        <begin position="900"/>
        <end position="909"/>
    </location>
</feature>
<feature type="compositionally biased region" description="Basic and acidic residues" evidence="1">
    <location>
        <begin position="293"/>
        <end position="326"/>
    </location>
</feature>
<reference evidence="2" key="1">
    <citation type="submission" date="2022-01" db="EMBL/GenBank/DDBJ databases">
        <authorList>
            <person name="Braso-Vives M."/>
        </authorList>
    </citation>
    <scope>NUCLEOTIDE SEQUENCE</scope>
</reference>
<accession>A0A8J9VHB4</accession>
<name>A0A8J9VHB4_BRALA</name>
<feature type="region of interest" description="Disordered" evidence="1">
    <location>
        <begin position="531"/>
        <end position="837"/>
    </location>
</feature>
<sequence>MSTHTRRATFTCEQGTFEAPVIGTQIGVCLGTFARDFVMSTHTRRATFTCERGTFEAPVIGTQIVIMGNNQAGKGQRLSKGPQGRRDGDPVWSRVRRARSDVGSRRSLRETAKAKSWLRKSFKLRRSTSDVNVSYGGKGRGRTSPHLVQQNLRDEIDALPGSPNKPRRKRHAPRSSQSRSSKLRRSMSDVDISYRGQKIGDPRRVSKEESKYKIRSKRERLLDGDLEEANQGETRHKYSSPRTKDRKIRQLGDVQVSSALRRSMSDVDISYHGNRKGYTSPRPHPTRRLVTPMDKDPEDTTFKDTAEAAGKDDQRKHNSKRQDCRRRFGTPSSLRRSMSDVDVSYRTTDRETSPTHHKRLLYNVPPVEYAEDSSDGKISDENLVILGSFRAGEDTGRKGKDGRKPAEPVGAGAKIVTDLVDGVKQSLGIPEKDVKEGETTYTDQLPDLIQGWATRQYTDSKKDDDSGFIDNLMGRFNVFFGDESKGRKHGEQVILGSWAGGEDAGRRATVNDSGFIHNLKESLLSSAGIDEMSQHRSGKGGTNESVGLMGSWAGGEDSGRSGSEEPGPFGFLGSLRRSFRMSSGEDPAQYGGEDEPVSPVFSGTFVAGEDSGRNRKGGTSAPTSFRDYLPSFASTSEGSAKGRNDHSWFSPEKWWTEGKDQEAKDSPSWIQNLQNSMRKPWGEDKGDENTDNKARSVLDQWTGMDKARTAFERWKDKTQNKDSNNSNSGWQKRGYEDDKNYSQDRSRTRRFQTYPDSTGKRKRRDVDRECEMLDGSEEDNCTGETSNNKKYEHRDDVITKRSNWLEDEDTGSEDSGQSLIYGNNSHEEDGKRSLFPGKHRSSYLRRSLSDFDISYEENGTRSPVAMSRDRRSTLGDCWSNMRHSTSDMYISHTSVEDMYSPERRQDHESTSMSTLQMSEVDVIADDPNRKHTAPRTDRRVRERLRTTQASVKEQCKDEKGSVKKKKRNKKRTSGSNGRLLYNAPPMEYVVDSSDDKLSDENMVILGTFKAGEDNTGRRRGSQPIGGGAAMLSDFVGGVKTFLRLPKEETVEDRGTYEDHIPGILHNMVTGEAGKNQEENSPGLLDSLKRGFDSWTTGESEKRRPSFVGSWEGGEDTGSHGDAGNSGLLDSLKRRFDSWTAGESEKRRPAFVGSWQGGEDTGSHGDAGNSGFINSLKQSLWGDSGTREQGRPPIGSWAGGEDTGKDRSNVTEDSGPLGSLVNKVRSFWMPSDKDGRGGREDKPASSAFRDGWAGGEDTGRDRQESGGPPSFVNMLPSFHISPPPNEKSTKRSDDKENMGWFSPRSWWSTIKDLLGIAIEEETDPSWAGPACRRQRYRRRSSDKNTDPNTLFPTSWWSGNKYTDRRRGSTASLASSDSSSAMPDLGWFSNVPGRKKAERRRRKTLGPLHGIWD</sequence>
<evidence type="ECO:0000256" key="1">
    <source>
        <dbReference type="SAM" id="MobiDB-lite"/>
    </source>
</evidence>
<feature type="compositionally biased region" description="Basic residues" evidence="1">
    <location>
        <begin position="962"/>
        <end position="972"/>
    </location>
</feature>
<dbReference type="Proteomes" id="UP000838412">
    <property type="component" value="Chromosome 11"/>
</dbReference>
<gene>
    <name evidence="2" type="primary">Hypp5979</name>
    <name evidence="2" type="ORF">BLAG_LOCUS4309</name>
</gene>
<feature type="compositionally biased region" description="Basic and acidic residues" evidence="1">
    <location>
        <begin position="926"/>
        <end position="945"/>
    </location>
</feature>
<feature type="compositionally biased region" description="Acidic residues" evidence="1">
    <location>
        <begin position="772"/>
        <end position="781"/>
    </location>
</feature>
<feature type="region of interest" description="Disordered" evidence="1">
    <location>
        <begin position="1142"/>
        <end position="1296"/>
    </location>
</feature>
<feature type="compositionally biased region" description="Basic and acidic residues" evidence="1">
    <location>
        <begin position="705"/>
        <end position="720"/>
    </location>
</feature>
<dbReference type="EMBL" id="OV696696">
    <property type="protein sequence ID" value="CAH1240317.1"/>
    <property type="molecule type" value="Genomic_DNA"/>
</dbReference>
<feature type="compositionally biased region" description="Basic and acidic residues" evidence="1">
    <location>
        <begin position="680"/>
        <end position="696"/>
    </location>
</feature>
<feature type="compositionally biased region" description="Polar residues" evidence="1">
    <location>
        <begin position="668"/>
        <end position="677"/>
    </location>
</feature>
<keyword evidence="3" id="KW-1185">Reference proteome</keyword>
<feature type="compositionally biased region" description="Basic and acidic residues" evidence="1">
    <location>
        <begin position="654"/>
        <end position="665"/>
    </location>
</feature>
<feature type="region of interest" description="Disordered" evidence="1">
    <location>
        <begin position="899"/>
        <end position="918"/>
    </location>
</feature>
<feature type="compositionally biased region" description="Polar residues" evidence="1">
    <location>
        <begin position="813"/>
        <end position="824"/>
    </location>
</feature>
<feature type="compositionally biased region" description="Polar residues" evidence="1">
    <location>
        <begin position="721"/>
        <end position="730"/>
    </location>
</feature>
<feature type="compositionally biased region" description="Low complexity" evidence="1">
    <location>
        <begin position="1367"/>
        <end position="1379"/>
    </location>
</feature>
<feature type="compositionally biased region" description="Basic and acidic residues" evidence="1">
    <location>
        <begin position="733"/>
        <end position="746"/>
    </location>
</feature>
<feature type="compositionally biased region" description="Polar residues" evidence="1">
    <location>
        <begin position="1345"/>
        <end position="1359"/>
    </location>
</feature>
<feature type="compositionally biased region" description="Basic and acidic residues" evidence="1">
    <location>
        <begin position="1230"/>
        <end position="1242"/>
    </location>
</feature>